<comment type="caution">
    <text evidence="4">The sequence shown here is derived from an EMBL/GenBank/DDBJ whole genome shotgun (WGS) entry which is preliminary data.</text>
</comment>
<reference evidence="4 5" key="1">
    <citation type="submission" date="2016-12" db="EMBL/GenBank/DDBJ databases">
        <title>The genomes of Aspergillus section Nigri reveals drivers in fungal speciation.</title>
        <authorList>
            <consortium name="DOE Joint Genome Institute"/>
            <person name="Vesth T.C."/>
            <person name="Nybo J."/>
            <person name="Theobald S."/>
            <person name="Brandl J."/>
            <person name="Frisvad J.C."/>
            <person name="Nielsen K.F."/>
            <person name="Lyhne E.K."/>
            <person name="Kogle M.E."/>
            <person name="Kuo A."/>
            <person name="Riley R."/>
            <person name="Clum A."/>
            <person name="Nolan M."/>
            <person name="Lipzen A."/>
            <person name="Salamov A."/>
            <person name="Henrissat B."/>
            <person name="Wiebenga A."/>
            <person name="De Vries R.P."/>
            <person name="Grigoriev I.V."/>
            <person name="Mortensen U.H."/>
            <person name="Andersen M.R."/>
            <person name="Baker S.E."/>
        </authorList>
    </citation>
    <scope>NUCLEOTIDE SEQUENCE [LARGE SCALE GENOMIC DNA]</scope>
    <source>
        <strain evidence="4 5">CBS 117.55</strain>
    </source>
</reference>
<dbReference type="InterPro" id="IPR049884">
    <property type="entry name" value="Scytalone_dh"/>
</dbReference>
<dbReference type="GO" id="GO:0016829">
    <property type="term" value="F:lyase activity"/>
    <property type="evidence" value="ECO:0007669"/>
    <property type="project" value="UniProtKB-KW"/>
</dbReference>
<evidence type="ECO:0000256" key="1">
    <source>
        <dbReference type="ARBA" id="ARBA00008584"/>
    </source>
</evidence>
<dbReference type="Pfam" id="PF02982">
    <property type="entry name" value="Scytalone_dh"/>
    <property type="match status" value="1"/>
</dbReference>
<dbReference type="Proteomes" id="UP000247233">
    <property type="component" value="Unassembled WGS sequence"/>
</dbReference>
<dbReference type="RefSeq" id="XP_025394903.1">
    <property type="nucleotide sequence ID" value="XM_025546947.1"/>
</dbReference>
<evidence type="ECO:0000259" key="3">
    <source>
        <dbReference type="Pfam" id="PF02982"/>
    </source>
</evidence>
<protein>
    <submittedName>
        <fullName evidence="4">NTF2-like protein</fullName>
    </submittedName>
</protein>
<dbReference type="SUPFAM" id="SSF54427">
    <property type="entry name" value="NTF2-like"/>
    <property type="match status" value="1"/>
</dbReference>
<organism evidence="4 5">
    <name type="scientific">Aspergillus heteromorphus CBS 117.55</name>
    <dbReference type="NCBI Taxonomy" id="1448321"/>
    <lineage>
        <taxon>Eukaryota</taxon>
        <taxon>Fungi</taxon>
        <taxon>Dikarya</taxon>
        <taxon>Ascomycota</taxon>
        <taxon>Pezizomycotina</taxon>
        <taxon>Eurotiomycetes</taxon>
        <taxon>Eurotiomycetidae</taxon>
        <taxon>Eurotiales</taxon>
        <taxon>Aspergillaceae</taxon>
        <taxon>Aspergillus</taxon>
        <taxon>Aspergillus subgen. Circumdati</taxon>
    </lineage>
</organism>
<keyword evidence="2" id="KW-0456">Lyase</keyword>
<keyword evidence="5" id="KW-1185">Reference proteome</keyword>
<dbReference type="OrthoDB" id="5281072at2759"/>
<evidence type="ECO:0000313" key="5">
    <source>
        <dbReference type="Proteomes" id="UP000247233"/>
    </source>
</evidence>
<name>A0A317UXK8_9EURO</name>
<gene>
    <name evidence="4" type="ORF">BO70DRAFT_400754</name>
</gene>
<dbReference type="GeneID" id="37069184"/>
<proteinExistence type="inferred from homology"/>
<dbReference type="EMBL" id="MSFL01000043">
    <property type="protein sequence ID" value="PWY66773.1"/>
    <property type="molecule type" value="Genomic_DNA"/>
</dbReference>
<evidence type="ECO:0000256" key="2">
    <source>
        <dbReference type="ARBA" id="ARBA00023239"/>
    </source>
</evidence>
<sequence length="92" mass="10398">MASAKITFEEARDCEETVFERAQTDRTMSAATFVDMISRSGFLGDPLLRTQHLIGATKWRKVDDHRIEGCHQKLIKVKSHGTATITYVQVES</sequence>
<dbReference type="InterPro" id="IPR032710">
    <property type="entry name" value="NTF2-like_dom_sf"/>
</dbReference>
<dbReference type="Gene3D" id="3.10.450.50">
    <property type="match status" value="1"/>
</dbReference>
<accession>A0A317UXK8</accession>
<comment type="similarity">
    <text evidence="1">Belongs to the scytalone dehydratase family.</text>
</comment>
<feature type="domain" description="Scytalone dehydratase-like" evidence="3">
    <location>
        <begin position="26"/>
        <end position="90"/>
    </location>
</feature>
<dbReference type="AlphaFoldDB" id="A0A317UXK8"/>
<evidence type="ECO:0000313" key="4">
    <source>
        <dbReference type="EMBL" id="PWY66773.1"/>
    </source>
</evidence>
<dbReference type="VEuPathDB" id="FungiDB:BO70DRAFT_400754"/>